<evidence type="ECO:0008006" key="13">
    <source>
        <dbReference type="Google" id="ProtNLM"/>
    </source>
</evidence>
<name>A0A9P6WGM8_9ASCO</name>
<dbReference type="PROSITE" id="PS00803">
    <property type="entry name" value="CALRETICULIN_1"/>
    <property type="match status" value="1"/>
</dbReference>
<feature type="chain" id="PRO_5040546285" description="Calnexin" evidence="9">
    <location>
        <begin position="25"/>
        <end position="583"/>
    </location>
</feature>
<feature type="disulfide bond" evidence="8">
    <location>
        <begin position="135"/>
        <end position="173"/>
    </location>
</feature>
<accession>A0A9P6WGM8</accession>
<evidence type="ECO:0000256" key="3">
    <source>
        <dbReference type="ARBA" id="ARBA00022692"/>
    </source>
</evidence>
<dbReference type="InterPro" id="IPR013320">
    <property type="entry name" value="ConA-like_dom_sf"/>
</dbReference>
<dbReference type="PRINTS" id="PR00626">
    <property type="entry name" value="CALRETICULIN"/>
</dbReference>
<organism evidence="11 12">
    <name type="scientific">Pichia californica</name>
    <dbReference type="NCBI Taxonomy" id="460514"/>
    <lineage>
        <taxon>Eukaryota</taxon>
        <taxon>Fungi</taxon>
        <taxon>Dikarya</taxon>
        <taxon>Ascomycota</taxon>
        <taxon>Saccharomycotina</taxon>
        <taxon>Pichiomycetes</taxon>
        <taxon>Pichiales</taxon>
        <taxon>Pichiaceae</taxon>
        <taxon>Pichia</taxon>
    </lineage>
</organism>
<feature type="region of interest" description="Disordered" evidence="10">
    <location>
        <begin position="307"/>
        <end position="332"/>
    </location>
</feature>
<dbReference type="GO" id="GO:0005789">
    <property type="term" value="C:endoplasmic reticulum membrane"/>
    <property type="evidence" value="ECO:0007669"/>
    <property type="project" value="UniProtKB-SubCell"/>
</dbReference>
<evidence type="ECO:0000256" key="9">
    <source>
        <dbReference type="RuleBase" id="RU362126"/>
    </source>
</evidence>
<dbReference type="InterPro" id="IPR018124">
    <property type="entry name" value="Calret/calnex_CS"/>
</dbReference>
<keyword evidence="3 9" id="KW-0812">Transmembrane</keyword>
<dbReference type="Gene3D" id="2.10.250.10">
    <property type="entry name" value="Calreticulin/calnexin, P domain"/>
    <property type="match status" value="1"/>
</dbReference>
<feature type="signal peptide" evidence="9">
    <location>
        <begin position="1"/>
        <end position="24"/>
    </location>
</feature>
<dbReference type="Pfam" id="PF00262">
    <property type="entry name" value="Calreticulin"/>
    <property type="match status" value="1"/>
</dbReference>
<dbReference type="SUPFAM" id="SSF49899">
    <property type="entry name" value="Concanavalin A-like lectins/glucanases"/>
    <property type="match status" value="2"/>
</dbReference>
<dbReference type="FunFam" id="2.10.250.10:FF:000001">
    <property type="entry name" value="Calnexin homolog"/>
    <property type="match status" value="1"/>
</dbReference>
<dbReference type="GO" id="GO:0006457">
    <property type="term" value="P:protein folding"/>
    <property type="evidence" value="ECO:0007669"/>
    <property type="project" value="InterPro"/>
</dbReference>
<comment type="subcellular location">
    <subcellularLocation>
        <location evidence="1">Endoplasmic reticulum membrane</location>
        <topology evidence="1">Single-pass type I membrane protein</topology>
    </subcellularLocation>
</comment>
<feature type="compositionally biased region" description="Basic and acidic residues" evidence="10">
    <location>
        <begin position="549"/>
        <end position="575"/>
    </location>
</feature>
<dbReference type="PROSITE" id="PS00804">
    <property type="entry name" value="CALRETICULIN_2"/>
    <property type="match status" value="1"/>
</dbReference>
<dbReference type="InterPro" id="IPR009033">
    <property type="entry name" value="Calreticulin/calnexin_P_dom_sf"/>
</dbReference>
<comment type="similarity">
    <text evidence="2 9">Belongs to the calreticulin family.</text>
</comment>
<dbReference type="Gene3D" id="2.60.120.200">
    <property type="match status" value="1"/>
</dbReference>
<reference evidence="11" key="1">
    <citation type="submission" date="2020-11" db="EMBL/GenBank/DDBJ databases">
        <title>Kefir isolates.</title>
        <authorList>
            <person name="Marcisauskas S."/>
            <person name="Kim Y."/>
            <person name="Blasche S."/>
        </authorList>
    </citation>
    <scope>NUCLEOTIDE SEQUENCE</scope>
    <source>
        <strain evidence="11">Olga-1</strain>
    </source>
</reference>
<evidence type="ECO:0000256" key="1">
    <source>
        <dbReference type="ARBA" id="ARBA00004115"/>
    </source>
</evidence>
<evidence type="ECO:0000256" key="2">
    <source>
        <dbReference type="ARBA" id="ARBA00010983"/>
    </source>
</evidence>
<comment type="caution">
    <text evidence="11">The sequence shown here is derived from an EMBL/GenBank/DDBJ whole genome shotgun (WGS) entry which is preliminary data.</text>
</comment>
<feature type="transmembrane region" description="Helical" evidence="9">
    <location>
        <begin position="503"/>
        <end position="525"/>
    </location>
</feature>
<feature type="region of interest" description="Disordered" evidence="10">
    <location>
        <begin position="546"/>
        <end position="583"/>
    </location>
</feature>
<keyword evidence="8" id="KW-1015">Disulfide bond</keyword>
<keyword evidence="9" id="KW-0732">Signal</keyword>
<evidence type="ECO:0000256" key="7">
    <source>
        <dbReference type="ARBA" id="ARBA00023186"/>
    </source>
</evidence>
<dbReference type="Proteomes" id="UP000697127">
    <property type="component" value="Unassembled WGS sequence"/>
</dbReference>
<evidence type="ECO:0000313" key="11">
    <source>
        <dbReference type="EMBL" id="KAG0686766.1"/>
    </source>
</evidence>
<evidence type="ECO:0000256" key="5">
    <source>
        <dbReference type="ARBA" id="ARBA00022989"/>
    </source>
</evidence>
<sequence length="583" mass="66639">MRFSTSTGYAILSTLALFASNIDAKNSNNLDNSIPVFKPYNGELSNDSFFEQFDQGWKSRWIPSAAMKDDKLSYIGEWSVEESIVLNGIKNDKGLVAKSEASLHAISAKLPNVFDNFENTLVLQYEVKLQNSLNCGGAYIKLLSEEGLNYNLKNNLEFSDKTPYIIMFGPDKCGNENKVHFIIKTLNPKTNEFEEHHLKSPPVARIVQTTSLYTLIVRPDQSFEIRINGVIVRSGNLLNSDDFQLTIPLEIIDENDFKPKDWIDEKFIIDINDTKPDDWDENAPYLILDENAVKPDDWDEDEPEQILDPFDIKPEDWDDEEDGDYEPNLIDNPECENHGCGKWIRPKIKNPAYRGKWEPKLIPNPDYKGEWEPKLIPNPDYYEIKNPSNFEPIGGLGFEIWTMENDIMFDNIYLGHYIEEAENIGNETFIPKLNSENKIAISNDPNIEKPNSPNDPYLQSAIISDMYEYALDHIEKFFNDLRYYLVDTIESPIETLSQRPGEAFFFSSILIGTIGSFIGFWTLVINISAGMLNSYFENDKTAYAGPSTETKKKLEEMSQKLESIESKQGSKDSKANETTAVKR</sequence>
<evidence type="ECO:0000313" key="12">
    <source>
        <dbReference type="Proteomes" id="UP000697127"/>
    </source>
</evidence>
<dbReference type="GO" id="GO:0036503">
    <property type="term" value="P:ERAD pathway"/>
    <property type="evidence" value="ECO:0007669"/>
    <property type="project" value="TreeGrafter"/>
</dbReference>
<keyword evidence="5 9" id="KW-1133">Transmembrane helix</keyword>
<dbReference type="GO" id="GO:0005509">
    <property type="term" value="F:calcium ion binding"/>
    <property type="evidence" value="ECO:0007669"/>
    <property type="project" value="InterPro"/>
</dbReference>
<dbReference type="AlphaFoldDB" id="A0A9P6WGM8"/>
<keyword evidence="6 9" id="KW-0472">Membrane</keyword>
<dbReference type="GO" id="GO:0051082">
    <property type="term" value="F:unfolded protein binding"/>
    <property type="evidence" value="ECO:0007669"/>
    <property type="project" value="InterPro"/>
</dbReference>
<dbReference type="PANTHER" id="PTHR11073">
    <property type="entry name" value="CALRETICULIN AND CALNEXIN"/>
    <property type="match status" value="1"/>
</dbReference>
<dbReference type="FunFam" id="2.60.120.200:FF:000011">
    <property type="entry name" value="Probable calnexin"/>
    <property type="match status" value="1"/>
</dbReference>
<protein>
    <recommendedName>
        <fullName evidence="13">Calnexin</fullName>
    </recommendedName>
</protein>
<evidence type="ECO:0000256" key="10">
    <source>
        <dbReference type="SAM" id="MobiDB-lite"/>
    </source>
</evidence>
<proteinExistence type="inferred from homology"/>
<gene>
    <name evidence="11" type="ORF">C6P40_003415</name>
</gene>
<dbReference type="SUPFAM" id="SSF63887">
    <property type="entry name" value="P-domain of calnexin/calreticulin"/>
    <property type="match status" value="1"/>
</dbReference>
<keyword evidence="4 9" id="KW-0256">Endoplasmic reticulum</keyword>
<evidence type="ECO:0000256" key="6">
    <source>
        <dbReference type="ARBA" id="ARBA00023136"/>
    </source>
</evidence>
<dbReference type="EMBL" id="PUHW01000385">
    <property type="protein sequence ID" value="KAG0686766.1"/>
    <property type="molecule type" value="Genomic_DNA"/>
</dbReference>
<feature type="compositionally biased region" description="Acidic residues" evidence="10">
    <location>
        <begin position="316"/>
        <end position="325"/>
    </location>
</feature>
<dbReference type="InterPro" id="IPR001580">
    <property type="entry name" value="Calret/calnex"/>
</dbReference>
<keyword evidence="7 9" id="KW-0143">Chaperone</keyword>
<evidence type="ECO:0000256" key="8">
    <source>
        <dbReference type="PIRSR" id="PIRSR601580-3"/>
    </source>
</evidence>
<keyword evidence="12" id="KW-1185">Reference proteome</keyword>
<dbReference type="PANTHER" id="PTHR11073:SF1">
    <property type="entry name" value="CALNEXIN 14D-RELATED"/>
    <property type="match status" value="1"/>
</dbReference>
<evidence type="ECO:0000256" key="4">
    <source>
        <dbReference type="ARBA" id="ARBA00022824"/>
    </source>
</evidence>